<evidence type="ECO:0000313" key="1">
    <source>
        <dbReference type="EMBL" id="JAD21062.1"/>
    </source>
</evidence>
<organism evidence="1">
    <name type="scientific">Arundo donax</name>
    <name type="common">Giant reed</name>
    <name type="synonym">Donax arundinaceus</name>
    <dbReference type="NCBI Taxonomy" id="35708"/>
    <lineage>
        <taxon>Eukaryota</taxon>
        <taxon>Viridiplantae</taxon>
        <taxon>Streptophyta</taxon>
        <taxon>Embryophyta</taxon>
        <taxon>Tracheophyta</taxon>
        <taxon>Spermatophyta</taxon>
        <taxon>Magnoliopsida</taxon>
        <taxon>Liliopsida</taxon>
        <taxon>Poales</taxon>
        <taxon>Poaceae</taxon>
        <taxon>PACMAD clade</taxon>
        <taxon>Arundinoideae</taxon>
        <taxon>Arundineae</taxon>
        <taxon>Arundo</taxon>
    </lineage>
</organism>
<dbReference type="AlphaFoldDB" id="A0A0A8YC77"/>
<dbReference type="EMBL" id="GBRH01276833">
    <property type="protein sequence ID" value="JAD21062.1"/>
    <property type="molecule type" value="Transcribed_RNA"/>
</dbReference>
<sequence>MSYMFVHNQNNMHNYFHCSTQTYLCDKWTKPINLLSSSLTA</sequence>
<name>A0A0A8YC77_ARUDO</name>
<accession>A0A0A8YC77</accession>
<proteinExistence type="predicted"/>
<reference evidence="1" key="2">
    <citation type="journal article" date="2015" name="Data Brief">
        <title>Shoot transcriptome of the giant reed, Arundo donax.</title>
        <authorList>
            <person name="Barrero R.A."/>
            <person name="Guerrero F.D."/>
            <person name="Moolhuijzen P."/>
            <person name="Goolsby J.A."/>
            <person name="Tidwell J."/>
            <person name="Bellgard S.E."/>
            <person name="Bellgard M.I."/>
        </authorList>
    </citation>
    <scope>NUCLEOTIDE SEQUENCE</scope>
    <source>
        <tissue evidence="1">Shoot tissue taken approximately 20 cm above the soil surface</tissue>
    </source>
</reference>
<protein>
    <submittedName>
        <fullName evidence="1">Uncharacterized protein</fullName>
    </submittedName>
</protein>
<reference evidence="1" key="1">
    <citation type="submission" date="2014-09" db="EMBL/GenBank/DDBJ databases">
        <authorList>
            <person name="Magalhaes I.L.F."/>
            <person name="Oliveira U."/>
            <person name="Santos F.R."/>
            <person name="Vidigal T.H.D.A."/>
            <person name="Brescovit A.D."/>
            <person name="Santos A.J."/>
        </authorList>
    </citation>
    <scope>NUCLEOTIDE SEQUENCE</scope>
    <source>
        <tissue evidence="1">Shoot tissue taken approximately 20 cm above the soil surface</tissue>
    </source>
</reference>